<dbReference type="Proteomes" id="UP001497744">
    <property type="component" value="Unassembled WGS sequence"/>
</dbReference>
<proteinExistence type="predicted"/>
<evidence type="ECO:0000256" key="1">
    <source>
        <dbReference type="SAM" id="Phobius"/>
    </source>
</evidence>
<protein>
    <submittedName>
        <fullName evidence="2">Small subunit ribosomal protein S6e</fullName>
    </submittedName>
</protein>
<gene>
    <name evidence="2" type="ORF">BcabD6B2_02980</name>
</gene>
<keyword evidence="2" id="KW-0689">Ribosomal protein</keyword>
<comment type="caution">
    <text evidence="2">The sequence shown here is derived from an EMBL/GenBank/DDBJ whole genome shotgun (WGS) entry which is preliminary data.</text>
</comment>
<dbReference type="GO" id="GO:0005840">
    <property type="term" value="C:ribosome"/>
    <property type="evidence" value="ECO:0007669"/>
    <property type="project" value="UniProtKB-KW"/>
</dbReference>
<accession>A0AAV4LLZ9</accession>
<dbReference type="RefSeq" id="XP_067712934.1">
    <property type="nucleotide sequence ID" value="XM_067856833.1"/>
</dbReference>
<organism evidence="2 3">
    <name type="scientific">Babesia caballi</name>
    <dbReference type="NCBI Taxonomy" id="5871"/>
    <lineage>
        <taxon>Eukaryota</taxon>
        <taxon>Sar</taxon>
        <taxon>Alveolata</taxon>
        <taxon>Apicomplexa</taxon>
        <taxon>Aconoidasida</taxon>
        <taxon>Piroplasmida</taxon>
        <taxon>Babesiidae</taxon>
        <taxon>Babesia</taxon>
    </lineage>
</organism>
<evidence type="ECO:0000313" key="2">
    <source>
        <dbReference type="EMBL" id="GIX60863.1"/>
    </source>
</evidence>
<dbReference type="GeneID" id="94192346"/>
<keyword evidence="1" id="KW-1133">Transmembrane helix</keyword>
<sequence>MDPWNPSTRAALLLSGFLALRALLRLLDLFLRLTRNFNNNFGFGFGFGFGGGGGRLGVGRLGASVLLQHLEVGLKGLARCLLLLDLESDAPALPVDPLGRDEPLDLGGPGLVAALNLAADDELADVVTRAEVKEPADLGGPLRSESARSVLVGESRDFLLTLLDHHQVEDGEVGGGDTATDGLAAHFTRSARAVALHPLFEEESHTVGGEDTLHHGKSLLVVATRYLENVALELVSERIAGNLRAHALFEKGQEPFFVVDLHGLLHTRVRHFLPDRVLSSGLDIARALAGLVALVLRSALAVVAARAVFTAVAGGRDSLFILFALFGIFGLFTLLVIFGLFGLFGLLGIRTFLQEALRSAIAGRFAAALLALAFCSALTQVVAITLVTFTVILGATLRLVVVIAIVAKLVLVVARQLAVYVLKPSLEVAEAAGSHAGEPEVGHVEVVVPRGLVILRVGVDPVVPVDLHPVLLAVGVEGGPLLLLDLGELEPEEAVVAGNALRLLDGLVEVHGALVVVAVLLASDGEGVVLEVDNRVLRLREFHGQENRVLRLGPENVGRKPARGMRCDAGATHVILSFLLREYWKVCTLGGACPAEGQSYQVTKFQRSYR</sequence>
<feature type="transmembrane region" description="Helical" evidence="1">
    <location>
        <begin position="320"/>
        <end position="353"/>
    </location>
</feature>
<evidence type="ECO:0000313" key="3">
    <source>
        <dbReference type="Proteomes" id="UP001497744"/>
    </source>
</evidence>
<feature type="transmembrane region" description="Helical" evidence="1">
    <location>
        <begin position="12"/>
        <end position="31"/>
    </location>
</feature>
<feature type="transmembrane region" description="Helical" evidence="1">
    <location>
        <begin position="288"/>
        <end position="308"/>
    </location>
</feature>
<keyword evidence="1" id="KW-0812">Transmembrane</keyword>
<keyword evidence="1" id="KW-0472">Membrane</keyword>
<dbReference type="AlphaFoldDB" id="A0AAV4LLZ9"/>
<feature type="transmembrane region" description="Helical" evidence="1">
    <location>
        <begin position="395"/>
        <end position="414"/>
    </location>
</feature>
<dbReference type="EMBL" id="BPLF01000001">
    <property type="protein sequence ID" value="GIX60863.1"/>
    <property type="molecule type" value="Genomic_DNA"/>
</dbReference>
<name>A0AAV4LLZ9_BABCB</name>
<reference evidence="2 3" key="1">
    <citation type="submission" date="2021-06" db="EMBL/GenBank/DDBJ databases">
        <title>Genome sequence of Babesia caballi.</title>
        <authorList>
            <person name="Yamagishi J."/>
            <person name="Kidaka T."/>
            <person name="Ochi A."/>
        </authorList>
    </citation>
    <scope>NUCLEOTIDE SEQUENCE [LARGE SCALE GENOMIC DNA]</scope>
    <source>
        <strain evidence="2">USDA-D6B2</strain>
    </source>
</reference>
<keyword evidence="2" id="KW-0687">Ribonucleoprotein</keyword>
<keyword evidence="3" id="KW-1185">Reference proteome</keyword>
<feature type="transmembrane region" description="Helical" evidence="1">
    <location>
        <begin position="365"/>
        <end position="389"/>
    </location>
</feature>